<dbReference type="STRING" id="857566.A0A1E3PJL8"/>
<dbReference type="Pfam" id="PF01839">
    <property type="entry name" value="FG-GAP"/>
    <property type="match status" value="1"/>
</dbReference>
<evidence type="ECO:0000256" key="6">
    <source>
        <dbReference type="ARBA" id="ARBA00022729"/>
    </source>
</evidence>
<evidence type="ECO:0000256" key="1">
    <source>
        <dbReference type="ARBA" id="ARBA00004613"/>
    </source>
</evidence>
<evidence type="ECO:0000259" key="13">
    <source>
        <dbReference type="Pfam" id="PF00882"/>
    </source>
</evidence>
<accession>A0A1E3PJL8</accession>
<dbReference type="Gene3D" id="2.130.10.130">
    <property type="entry name" value="Integrin alpha, N-terminal"/>
    <property type="match status" value="1"/>
</dbReference>
<keyword evidence="8" id="KW-0378">Hydrolase</keyword>
<dbReference type="SUPFAM" id="SSF69318">
    <property type="entry name" value="Integrin alpha N-terminal domain"/>
    <property type="match status" value="1"/>
</dbReference>
<dbReference type="EMBL" id="KV454409">
    <property type="protein sequence ID" value="ODQ65646.1"/>
    <property type="molecule type" value="Genomic_DNA"/>
</dbReference>
<evidence type="ECO:0000256" key="11">
    <source>
        <dbReference type="ARBA" id="ARBA00093237"/>
    </source>
</evidence>
<dbReference type="SMART" id="SM00191">
    <property type="entry name" value="Int_alpha"/>
    <property type="match status" value="4"/>
</dbReference>
<dbReference type="GO" id="GO:0031012">
    <property type="term" value="C:extracellular matrix"/>
    <property type="evidence" value="ECO:0007669"/>
    <property type="project" value="TreeGrafter"/>
</dbReference>
<dbReference type="PANTHER" id="PTHR23221">
    <property type="entry name" value="GLYCOSYLPHOSPHATIDYLINOSITOL PHOSPHOLIPASE D"/>
    <property type="match status" value="1"/>
</dbReference>
<comment type="catalytic activity">
    <reaction evidence="11">
        <text>a 6-(alpha-D-glucosaminyl)-1-(1,2-diacyl-sn-glycero-3-phospho)-1D-myo-inositol + H2O = 6-(alpha-D-glucosaminyl)-1D-myo-inositol + a 1,2-diacyl-sn-glycero-3-phosphate + H(+)</text>
        <dbReference type="Rhea" id="RHEA:10832"/>
        <dbReference type="ChEBI" id="CHEBI:15377"/>
        <dbReference type="ChEBI" id="CHEBI:15378"/>
        <dbReference type="ChEBI" id="CHEBI:57997"/>
        <dbReference type="ChEBI" id="CHEBI:58608"/>
        <dbReference type="ChEBI" id="CHEBI:58700"/>
        <dbReference type="EC" id="3.1.4.50"/>
    </reaction>
</comment>
<organism evidence="14 15">
    <name type="scientific">Nadsonia fulvescens var. elongata DSM 6958</name>
    <dbReference type="NCBI Taxonomy" id="857566"/>
    <lineage>
        <taxon>Eukaryota</taxon>
        <taxon>Fungi</taxon>
        <taxon>Dikarya</taxon>
        <taxon>Ascomycota</taxon>
        <taxon>Saccharomycotina</taxon>
        <taxon>Dipodascomycetes</taxon>
        <taxon>Dipodascales</taxon>
        <taxon>Dipodascales incertae sedis</taxon>
        <taxon>Nadsonia</taxon>
    </lineage>
</organism>
<dbReference type="InterPro" id="IPR013519">
    <property type="entry name" value="Int_alpha_beta-p"/>
</dbReference>
<gene>
    <name evidence="14" type="ORF">NADFUDRAFT_50930</name>
</gene>
<proteinExistence type="inferred from homology"/>
<dbReference type="InterPro" id="IPR029002">
    <property type="entry name" value="PLPC/GPLD1"/>
</dbReference>
<evidence type="ECO:0000256" key="3">
    <source>
        <dbReference type="ARBA" id="ARBA00012284"/>
    </source>
</evidence>
<comment type="subcellular location">
    <subcellularLocation>
        <location evidence="1">Secreted</location>
    </subcellularLocation>
</comment>
<evidence type="ECO:0000313" key="14">
    <source>
        <dbReference type="EMBL" id="ODQ65646.1"/>
    </source>
</evidence>
<dbReference type="PROSITE" id="PS51470">
    <property type="entry name" value="FG_GAP"/>
    <property type="match status" value="1"/>
</dbReference>
<dbReference type="GO" id="GO:0005576">
    <property type="term" value="C:extracellular region"/>
    <property type="evidence" value="ECO:0007669"/>
    <property type="project" value="UniProtKB-SubCell"/>
</dbReference>
<dbReference type="Proteomes" id="UP000095009">
    <property type="component" value="Unassembled WGS sequence"/>
</dbReference>
<keyword evidence="15" id="KW-1185">Reference proteome</keyword>
<evidence type="ECO:0000313" key="15">
    <source>
        <dbReference type="Proteomes" id="UP000095009"/>
    </source>
</evidence>
<reference evidence="14 15" key="1">
    <citation type="journal article" date="2016" name="Proc. Natl. Acad. Sci. U.S.A.">
        <title>Comparative genomics of biotechnologically important yeasts.</title>
        <authorList>
            <person name="Riley R."/>
            <person name="Haridas S."/>
            <person name="Wolfe K.H."/>
            <person name="Lopes M.R."/>
            <person name="Hittinger C.T."/>
            <person name="Goeker M."/>
            <person name="Salamov A.A."/>
            <person name="Wisecaver J.H."/>
            <person name="Long T.M."/>
            <person name="Calvey C.H."/>
            <person name="Aerts A.L."/>
            <person name="Barry K.W."/>
            <person name="Choi C."/>
            <person name="Clum A."/>
            <person name="Coughlan A.Y."/>
            <person name="Deshpande S."/>
            <person name="Douglass A.P."/>
            <person name="Hanson S.J."/>
            <person name="Klenk H.-P."/>
            <person name="LaButti K.M."/>
            <person name="Lapidus A."/>
            <person name="Lindquist E.A."/>
            <person name="Lipzen A.M."/>
            <person name="Meier-Kolthoff J.P."/>
            <person name="Ohm R.A."/>
            <person name="Otillar R.P."/>
            <person name="Pangilinan J.L."/>
            <person name="Peng Y."/>
            <person name="Rokas A."/>
            <person name="Rosa C.A."/>
            <person name="Scheuner C."/>
            <person name="Sibirny A.A."/>
            <person name="Slot J.C."/>
            <person name="Stielow J.B."/>
            <person name="Sun H."/>
            <person name="Kurtzman C.P."/>
            <person name="Blackwell M."/>
            <person name="Grigoriev I.V."/>
            <person name="Jeffries T.W."/>
        </authorList>
    </citation>
    <scope>NUCLEOTIDE SEQUENCE [LARGE SCALE GENOMIC DNA]</scope>
    <source>
        <strain evidence="14 15">DSM 6958</strain>
    </source>
</reference>
<evidence type="ECO:0000256" key="12">
    <source>
        <dbReference type="PROSITE-ProRule" id="PRU00803"/>
    </source>
</evidence>
<evidence type="ECO:0000256" key="2">
    <source>
        <dbReference type="ARBA" id="ARBA00008652"/>
    </source>
</evidence>
<dbReference type="InterPro" id="IPR028994">
    <property type="entry name" value="Integrin_alpha_N"/>
</dbReference>
<keyword evidence="6" id="KW-0732">Signal</keyword>
<sequence>MVYFPAFIPLLISLGHISTIAAAGVSVHLTVLSRSLAWLPQDISPFTSYLQSGVFFPDSFYDCLGQSDLAEEAHWPPFINVAVTYWKEKYASTPTTDEALRLKAFIYGVYLHQIADVSWHSLGKHSGFLSMLASRDFSGDINKAHAVLDTGGDMIHMNRLLKSDTALRWLKDTQWDIPMNDMLNIIELLGYNGIRNTAISFCMSRGKAALNGEINVAPSVYREYAKKSPLLFDHLEDYYLGGIQEITSTTAHCIKKLHPWFVQDIPVDPWTLCEVYDGVSQDSLNGLSLVKKKNNKKSKTQWPINIFGQSKLRDIETIIKENVLTIKNGDKMSLSHADTLSQVRFSSKDMNFLEILPSDLRSCASYFGSAIAIGRFEGSEAGTQIAISAPFQALEKSDIQNGVIYLNSASSILDNNQKEPHSYVHFGYNNYKELDFNGPVNYGKTMNVITINGLDFLLISAPGMSQIDLYHKGRIYLTITSNLTSSSYGGYGFKHFGEVVAIEDINGDGYDDIIIGTPKADLNQNHYQTGQVDILDGKNLSELINILNAPSNLESKRYVDIDDLSMIRATLPSNEINFEHGYELFGSSITFSTKLNKLIIGSEGLGKVFVYDVLVFGENREPQLILHEILNLSKFRTKFGGALLIDHEDLLLIGAPNENVGVCTQNGAIYIYKYNSLSKSYQQIRTLILKGLIDCDSFEKFGWKGILVSDDNRKKGKVYIHSSFSQNEKGAIYVLDLSTFEIEMLMTGDGSEGASFWGSSLGVLSRKESGKKDDILIVGAPMKGFGKLGSLTDQVTGGVYIYKR</sequence>
<dbReference type="PANTHER" id="PTHR23221:SF7">
    <property type="entry name" value="PHOSPHATIDYLINOSITOL-GLYCAN-SPECIFIC PHOSPHOLIPASE D"/>
    <property type="match status" value="1"/>
</dbReference>
<feature type="domain" description="Phospholipase C/D" evidence="13">
    <location>
        <begin position="27"/>
        <end position="175"/>
    </location>
</feature>
<dbReference type="OrthoDB" id="5317514at2759"/>
<keyword evidence="9" id="KW-0325">Glycoprotein</keyword>
<evidence type="ECO:0000256" key="9">
    <source>
        <dbReference type="ARBA" id="ARBA00023180"/>
    </source>
</evidence>
<evidence type="ECO:0000256" key="8">
    <source>
        <dbReference type="ARBA" id="ARBA00022801"/>
    </source>
</evidence>
<name>A0A1E3PJL8_9ASCO</name>
<evidence type="ECO:0000256" key="4">
    <source>
        <dbReference type="ARBA" id="ARBA00015988"/>
    </source>
</evidence>
<evidence type="ECO:0000256" key="5">
    <source>
        <dbReference type="ARBA" id="ARBA00022525"/>
    </source>
</evidence>
<dbReference type="Pfam" id="PF00882">
    <property type="entry name" value="Zn_dep_PLPC"/>
    <property type="match status" value="1"/>
</dbReference>
<comment type="similarity">
    <text evidence="2">Belongs to the GPLD1 family.</text>
</comment>
<feature type="repeat" description="FG-GAP" evidence="12">
    <location>
        <begin position="482"/>
        <end position="544"/>
    </location>
</feature>
<evidence type="ECO:0000256" key="10">
    <source>
        <dbReference type="ARBA" id="ARBA00029753"/>
    </source>
</evidence>
<dbReference type="InterPro" id="IPR013517">
    <property type="entry name" value="FG-GAP"/>
</dbReference>
<dbReference type="AlphaFoldDB" id="A0A1E3PJL8"/>
<evidence type="ECO:0000256" key="7">
    <source>
        <dbReference type="ARBA" id="ARBA00022737"/>
    </source>
</evidence>
<dbReference type="GO" id="GO:0004621">
    <property type="term" value="F:glycosylphosphatidylinositol phospholipase D activity"/>
    <property type="evidence" value="ECO:0007669"/>
    <property type="project" value="UniProtKB-EC"/>
</dbReference>
<protein>
    <recommendedName>
        <fullName evidence="4">Phosphatidylinositol-glycan-specific phospholipase D</fullName>
        <ecNumber evidence="3">3.1.4.50</ecNumber>
    </recommendedName>
    <alternativeName>
        <fullName evidence="10">Glycosyl-phosphatidylinositol-specific phospholipase D</fullName>
    </alternativeName>
</protein>
<keyword evidence="5" id="KW-0964">Secreted</keyword>
<dbReference type="EC" id="3.1.4.50" evidence="3"/>
<keyword evidence="7" id="KW-0677">Repeat</keyword>